<protein>
    <recommendedName>
        <fullName evidence="3">RRM domain-containing protein</fullName>
    </recommendedName>
</protein>
<feature type="region of interest" description="Disordered" evidence="2">
    <location>
        <begin position="166"/>
        <end position="199"/>
    </location>
</feature>
<dbReference type="SUPFAM" id="SSF54928">
    <property type="entry name" value="RNA-binding domain, RBD"/>
    <property type="match status" value="1"/>
</dbReference>
<gene>
    <name evidence="4" type="ORF">AURANDRAFT_64230</name>
</gene>
<dbReference type="InterPro" id="IPR035979">
    <property type="entry name" value="RBD_domain_sf"/>
</dbReference>
<dbReference type="GeneID" id="20224723"/>
<dbReference type="PROSITE" id="PS50102">
    <property type="entry name" value="RRM"/>
    <property type="match status" value="1"/>
</dbReference>
<sequence length="645" mass="69126">MLGRFALRCRAAASPARRFASSEQRATLLATQDEVNTRLAARRVMRLMASFARQRTLRPLTRTLRDFADRSSRFRASTLHGAVEHRLSWAFGRVRPALDDFLRREGFDADDALLERVATAPWAESFRGDAARPPEAFDPRCPRPPAAEELSTLTLGFAACLPPRRTAEASPMRARRKRSKRRRDAAAADGGGKPPRFPKAAARAALAPVVGAVGGGSAAAAVAAAAGPPAAAEAAVERAAGELGCGVAAVLEAVADAEQVAALAAATCPPIARQKLEAALARERGGAAQCVAALGVHAALGAGELLLELWRKRPPPIDAEAAAERVDDLAAAEAALQAAAADWASLENAGVDALVKLRPHFLQADARRRGLRSLARSAGGAFDFDFAPGDEAPAAPARDDDDDASWVGRKNRRAADMPGSIVQLAVAEARGRRLAPDDPDARLALRRTVFLDNLPPDASERELAGMLARAGTVARVELFGAAPEDADLGDGARRRKKKPGERAPYRLRLSVAHRSPTCALVTFDAQSGADAALDQALRVFGVVVRKRACRTRPASDVRSIYIHRLPPNVSERELLDDLGECLAPDLQLRLWRTDPLDPPDRARLRFKSHDLARLAWRRLEDESPFADNLSWTPTAPLRAAKAASR</sequence>
<dbReference type="AlphaFoldDB" id="F0Y9F4"/>
<keyword evidence="5" id="KW-1185">Reference proteome</keyword>
<dbReference type="KEGG" id="aaf:AURANDRAFT_64230"/>
<reference evidence="4 5" key="1">
    <citation type="journal article" date="2011" name="Proc. Natl. Acad. Sci. U.S.A.">
        <title>Niche of harmful alga Aureococcus anophagefferens revealed through ecogenomics.</title>
        <authorList>
            <person name="Gobler C.J."/>
            <person name="Berry D.L."/>
            <person name="Dyhrman S.T."/>
            <person name="Wilhelm S.W."/>
            <person name="Salamov A."/>
            <person name="Lobanov A.V."/>
            <person name="Zhang Y."/>
            <person name="Collier J.L."/>
            <person name="Wurch L.L."/>
            <person name="Kustka A.B."/>
            <person name="Dill B.D."/>
            <person name="Shah M."/>
            <person name="VerBerkmoes N.C."/>
            <person name="Kuo A."/>
            <person name="Terry A."/>
            <person name="Pangilinan J."/>
            <person name="Lindquist E.A."/>
            <person name="Lucas S."/>
            <person name="Paulsen I.T."/>
            <person name="Hattenrath-Lehmann T.K."/>
            <person name="Talmage S.C."/>
            <person name="Walker E.A."/>
            <person name="Koch F."/>
            <person name="Burson A.M."/>
            <person name="Marcoval M.A."/>
            <person name="Tang Y.Z."/>
            <person name="Lecleir G.R."/>
            <person name="Coyne K.J."/>
            <person name="Berg G.M."/>
            <person name="Bertrand E.M."/>
            <person name="Saito M.A."/>
            <person name="Gladyshev V.N."/>
            <person name="Grigoriev I.V."/>
        </authorList>
    </citation>
    <scope>NUCLEOTIDE SEQUENCE [LARGE SCALE GENOMIC DNA]</scope>
    <source>
        <strain evidence="5">CCMP 1984</strain>
    </source>
</reference>
<proteinExistence type="predicted"/>
<organism evidence="5">
    <name type="scientific">Aureococcus anophagefferens</name>
    <name type="common">Harmful bloom alga</name>
    <dbReference type="NCBI Taxonomy" id="44056"/>
    <lineage>
        <taxon>Eukaryota</taxon>
        <taxon>Sar</taxon>
        <taxon>Stramenopiles</taxon>
        <taxon>Ochrophyta</taxon>
        <taxon>Pelagophyceae</taxon>
        <taxon>Pelagomonadales</taxon>
        <taxon>Pelagomonadaceae</taxon>
        <taxon>Aureococcus</taxon>
    </lineage>
</organism>
<evidence type="ECO:0000256" key="2">
    <source>
        <dbReference type="SAM" id="MobiDB-lite"/>
    </source>
</evidence>
<evidence type="ECO:0000259" key="3">
    <source>
        <dbReference type="PROSITE" id="PS50102"/>
    </source>
</evidence>
<dbReference type="eggNOG" id="ENOG502SFCV">
    <property type="taxonomic scope" value="Eukaryota"/>
</dbReference>
<dbReference type="Proteomes" id="UP000002729">
    <property type="component" value="Unassembled WGS sequence"/>
</dbReference>
<evidence type="ECO:0000313" key="5">
    <source>
        <dbReference type="Proteomes" id="UP000002729"/>
    </source>
</evidence>
<dbReference type="InterPro" id="IPR012677">
    <property type="entry name" value="Nucleotide-bd_a/b_plait_sf"/>
</dbReference>
<dbReference type="Gene3D" id="3.30.70.330">
    <property type="match status" value="1"/>
</dbReference>
<feature type="compositionally biased region" description="Basic residues" evidence="2">
    <location>
        <begin position="173"/>
        <end position="183"/>
    </location>
</feature>
<dbReference type="InterPro" id="IPR000504">
    <property type="entry name" value="RRM_dom"/>
</dbReference>
<name>F0Y9F4_AURAN</name>
<evidence type="ECO:0000256" key="1">
    <source>
        <dbReference type="PROSITE-ProRule" id="PRU00176"/>
    </source>
</evidence>
<dbReference type="GO" id="GO:0003723">
    <property type="term" value="F:RNA binding"/>
    <property type="evidence" value="ECO:0007669"/>
    <property type="project" value="UniProtKB-UniRule"/>
</dbReference>
<dbReference type="RefSeq" id="XP_009036959.1">
    <property type="nucleotide sequence ID" value="XM_009038711.1"/>
</dbReference>
<accession>F0Y9F4</accession>
<dbReference type="EMBL" id="GL833128">
    <property type="protein sequence ID" value="EGB08227.1"/>
    <property type="molecule type" value="Genomic_DNA"/>
</dbReference>
<dbReference type="InParanoid" id="F0Y9F4"/>
<feature type="domain" description="RRM" evidence="3">
    <location>
        <begin position="447"/>
        <end position="556"/>
    </location>
</feature>
<keyword evidence="1" id="KW-0694">RNA-binding</keyword>
<evidence type="ECO:0000313" key="4">
    <source>
        <dbReference type="EMBL" id="EGB08227.1"/>
    </source>
</evidence>
<dbReference type="OrthoDB" id="201398at2759"/>